<evidence type="ECO:0000313" key="3">
    <source>
        <dbReference type="Proteomes" id="UP000647587"/>
    </source>
</evidence>
<name>A0ABQ2F454_9DEIO</name>
<evidence type="ECO:0000313" key="2">
    <source>
        <dbReference type="EMBL" id="GGK40481.1"/>
    </source>
</evidence>
<evidence type="ECO:0008006" key="4">
    <source>
        <dbReference type="Google" id="ProtNLM"/>
    </source>
</evidence>
<feature type="region of interest" description="Disordered" evidence="1">
    <location>
        <begin position="192"/>
        <end position="245"/>
    </location>
</feature>
<keyword evidence="3" id="KW-1185">Reference proteome</keyword>
<dbReference type="EMBL" id="BMPP01000023">
    <property type="protein sequence ID" value="GGK40481.1"/>
    <property type="molecule type" value="Genomic_DNA"/>
</dbReference>
<organism evidence="2 3">
    <name type="scientific">Deinococcus malanensis</name>
    <dbReference type="NCBI Taxonomy" id="1706855"/>
    <lineage>
        <taxon>Bacteria</taxon>
        <taxon>Thermotogati</taxon>
        <taxon>Deinococcota</taxon>
        <taxon>Deinococci</taxon>
        <taxon>Deinococcales</taxon>
        <taxon>Deinococcaceae</taxon>
        <taxon>Deinococcus</taxon>
    </lineage>
</organism>
<comment type="caution">
    <text evidence="2">The sequence shown here is derived from an EMBL/GenBank/DDBJ whole genome shotgun (WGS) entry which is preliminary data.</text>
</comment>
<evidence type="ECO:0000256" key="1">
    <source>
        <dbReference type="SAM" id="MobiDB-lite"/>
    </source>
</evidence>
<feature type="region of interest" description="Disordered" evidence="1">
    <location>
        <begin position="143"/>
        <end position="168"/>
    </location>
</feature>
<accession>A0ABQ2F454</accession>
<protein>
    <recommendedName>
        <fullName evidence="4">DUF3618 domain-containing protein</fullName>
    </recommendedName>
</protein>
<gene>
    <name evidence="2" type="ORF">GCM10008955_37850</name>
</gene>
<sequence length="245" mass="26577">MADVARPLPGALAGGVGAVMHTLSSAEDTMCNAAHDALQNHRPSPSRTPDSAHLRALVQTEVKNQIGRHHQQLEHLIHEHFDQQDAELRRLATSLNHMTVDVCARRGGIPWILLLLAGGGYYLARQPQVQEKLRTYAEKLSPDTRKHLQQAGESLHEGVDHVKKGEDPRPALRDAMQETQQAVGQVMSRVQENATGDPPAAPADTHTSAVAPSSPPSTTPTRPVDAHSGPQAPVTTDSRNHKKLM</sequence>
<proteinExistence type="predicted"/>
<dbReference type="Proteomes" id="UP000647587">
    <property type="component" value="Unassembled WGS sequence"/>
</dbReference>
<feature type="compositionally biased region" description="Basic and acidic residues" evidence="1">
    <location>
        <begin position="154"/>
        <end position="168"/>
    </location>
</feature>
<reference evidence="3" key="1">
    <citation type="journal article" date="2019" name="Int. J. Syst. Evol. Microbiol.">
        <title>The Global Catalogue of Microorganisms (GCM) 10K type strain sequencing project: providing services to taxonomists for standard genome sequencing and annotation.</title>
        <authorList>
            <consortium name="The Broad Institute Genomics Platform"/>
            <consortium name="The Broad Institute Genome Sequencing Center for Infectious Disease"/>
            <person name="Wu L."/>
            <person name="Ma J."/>
        </authorList>
    </citation>
    <scope>NUCLEOTIDE SEQUENCE [LARGE SCALE GENOMIC DNA]</scope>
    <source>
        <strain evidence="3">JCM 30331</strain>
    </source>
</reference>